<dbReference type="PIRSF" id="PIRSF004681">
    <property type="entry name" value="UCP004681"/>
    <property type="match status" value="1"/>
</dbReference>
<name>A0A938XNC5_9FIRM</name>
<dbReference type="Proteomes" id="UP000774000">
    <property type="component" value="Unassembled WGS sequence"/>
</dbReference>
<comment type="caution">
    <text evidence="2">The sequence shown here is derived from an EMBL/GenBank/DDBJ whole genome shotgun (WGS) entry which is preliminary data.</text>
</comment>
<keyword evidence="3" id="KW-1185">Reference proteome</keyword>
<reference evidence="2" key="1">
    <citation type="submission" date="2021-01" db="EMBL/GenBank/DDBJ databases">
        <title>Genomic Encyclopedia of Type Strains, Phase IV (KMG-IV): sequencing the most valuable type-strain genomes for metagenomic binning, comparative biology and taxonomic classification.</title>
        <authorList>
            <person name="Goeker M."/>
        </authorList>
    </citation>
    <scope>NUCLEOTIDE SEQUENCE</scope>
    <source>
        <strain evidence="2">DSM 23230</strain>
    </source>
</reference>
<dbReference type="PANTHER" id="PTHR30615">
    <property type="entry name" value="UNCHARACTERIZED PROTEIN YJBQ-RELATED"/>
    <property type="match status" value="1"/>
</dbReference>
<dbReference type="InterPro" id="IPR035917">
    <property type="entry name" value="YjbQ-like_sf"/>
</dbReference>
<dbReference type="EMBL" id="JAFBDQ010000002">
    <property type="protein sequence ID" value="MBM7555568.1"/>
    <property type="molecule type" value="Genomic_DNA"/>
</dbReference>
<evidence type="ECO:0000313" key="3">
    <source>
        <dbReference type="Proteomes" id="UP000774000"/>
    </source>
</evidence>
<gene>
    <name evidence="2" type="ORF">JOC47_000393</name>
</gene>
<sequence>MMFTQFTVETKEHDQLIDITDKIAKIVEQWHVKNGNCLVFIPHTTAAVTINESADSAVKRDMLSKLSDIIPWDDNYEHLEGNSAAHLKSSLIGCSEEIIIKNKELVLGTWQGIFLAEFDGPRTRKVKVKLTADEKV</sequence>
<dbReference type="SUPFAM" id="SSF111038">
    <property type="entry name" value="YjbQ-like"/>
    <property type="match status" value="1"/>
</dbReference>
<dbReference type="Gene3D" id="2.60.120.460">
    <property type="entry name" value="YjbQ-like"/>
    <property type="match status" value="1"/>
</dbReference>
<protein>
    <submittedName>
        <fullName evidence="2">Secondary thiamine-phosphate synthase enzyme</fullName>
    </submittedName>
</protein>
<dbReference type="NCBIfam" id="TIGR00149">
    <property type="entry name" value="TIGR00149_YjbQ"/>
    <property type="match status" value="1"/>
</dbReference>
<dbReference type="AlphaFoldDB" id="A0A938XNC5"/>
<accession>A0A938XNC5</accession>
<evidence type="ECO:0000256" key="1">
    <source>
        <dbReference type="ARBA" id="ARBA00005534"/>
    </source>
</evidence>
<dbReference type="InterPro" id="IPR001602">
    <property type="entry name" value="UPF0047_YjbQ-like"/>
</dbReference>
<proteinExistence type="inferred from homology"/>
<dbReference type="Pfam" id="PF01894">
    <property type="entry name" value="YjbQ"/>
    <property type="match status" value="1"/>
</dbReference>
<evidence type="ECO:0000313" key="2">
    <source>
        <dbReference type="EMBL" id="MBM7555568.1"/>
    </source>
</evidence>
<comment type="similarity">
    <text evidence="1">Belongs to the UPF0047 family.</text>
</comment>
<dbReference type="PANTHER" id="PTHR30615:SF8">
    <property type="entry name" value="UPF0047 PROTEIN C4A8.02C"/>
    <property type="match status" value="1"/>
</dbReference>
<organism evidence="2 3">
    <name type="scientific">Halanaerobacter jeridensis</name>
    <dbReference type="NCBI Taxonomy" id="706427"/>
    <lineage>
        <taxon>Bacteria</taxon>
        <taxon>Bacillati</taxon>
        <taxon>Bacillota</taxon>
        <taxon>Clostridia</taxon>
        <taxon>Halanaerobiales</taxon>
        <taxon>Halobacteroidaceae</taxon>
        <taxon>Halanaerobacter</taxon>
    </lineage>
</organism>